<dbReference type="Gene3D" id="1.20.5.1930">
    <property type="match status" value="1"/>
</dbReference>
<dbReference type="InterPro" id="IPR003660">
    <property type="entry name" value="HAMP_dom"/>
</dbReference>
<protein>
    <submittedName>
        <fullName evidence="6">Signal transduction histidine kinase</fullName>
    </submittedName>
</protein>
<dbReference type="Gene3D" id="6.10.340.10">
    <property type="match status" value="1"/>
</dbReference>
<keyword evidence="4" id="KW-0472">Membrane</keyword>
<accession>A0A8I2C7I7</accession>
<comment type="caution">
    <text evidence="6">The sequence shown here is derived from an EMBL/GenBank/DDBJ whole genome shotgun (WGS) entry which is preliminary data.</text>
</comment>
<feature type="domain" description="HAMP" evidence="5">
    <location>
        <begin position="185"/>
        <end position="237"/>
    </location>
</feature>
<dbReference type="SMART" id="SM00304">
    <property type="entry name" value="HAMP"/>
    <property type="match status" value="1"/>
</dbReference>
<dbReference type="InterPro" id="IPR011712">
    <property type="entry name" value="Sig_transdc_His_kin_sub3_dim/P"/>
</dbReference>
<dbReference type="PANTHER" id="PTHR24421:SF58">
    <property type="entry name" value="SIGNAL TRANSDUCTION HISTIDINE-PROTEIN KINASE_PHOSPHATASE UHPB"/>
    <property type="match status" value="1"/>
</dbReference>
<gene>
    <name evidence="6" type="ORF">JOH49_007091</name>
</gene>
<dbReference type="GO" id="GO:0000155">
    <property type="term" value="F:phosphorelay sensor kinase activity"/>
    <property type="evidence" value="ECO:0007669"/>
    <property type="project" value="InterPro"/>
</dbReference>
<evidence type="ECO:0000259" key="5">
    <source>
        <dbReference type="PROSITE" id="PS50885"/>
    </source>
</evidence>
<dbReference type="CDD" id="cd06225">
    <property type="entry name" value="HAMP"/>
    <property type="match status" value="1"/>
</dbReference>
<feature type="transmembrane region" description="Helical" evidence="4">
    <location>
        <begin position="165"/>
        <end position="184"/>
    </location>
</feature>
<dbReference type="InterPro" id="IPR050482">
    <property type="entry name" value="Sensor_HK_TwoCompSys"/>
</dbReference>
<evidence type="ECO:0000256" key="2">
    <source>
        <dbReference type="ARBA" id="ARBA00022777"/>
    </source>
</evidence>
<dbReference type="PANTHER" id="PTHR24421">
    <property type="entry name" value="NITRATE/NITRITE SENSOR PROTEIN NARX-RELATED"/>
    <property type="match status" value="1"/>
</dbReference>
<dbReference type="AlphaFoldDB" id="A0A8I2C7I7"/>
<evidence type="ECO:0000256" key="3">
    <source>
        <dbReference type="ARBA" id="ARBA00023012"/>
    </source>
</evidence>
<dbReference type="Pfam" id="PF00672">
    <property type="entry name" value="HAMP"/>
    <property type="match status" value="1"/>
</dbReference>
<name>A0A8I2C7I7_BRAEL</name>
<feature type="transmembrane region" description="Helical" evidence="4">
    <location>
        <begin position="13"/>
        <end position="34"/>
    </location>
</feature>
<evidence type="ECO:0000256" key="4">
    <source>
        <dbReference type="SAM" id="Phobius"/>
    </source>
</evidence>
<dbReference type="Proteomes" id="UP000673383">
    <property type="component" value="Unassembled WGS sequence"/>
</dbReference>
<dbReference type="Pfam" id="PF07730">
    <property type="entry name" value="HisKA_3"/>
    <property type="match status" value="1"/>
</dbReference>
<keyword evidence="4" id="KW-1133">Transmembrane helix</keyword>
<keyword evidence="2 6" id="KW-0418">Kinase</keyword>
<sequence>MWIWSGSDLKLRLTLRVAIVSTLCFAVISGYFLIEADHSVRGRIAAVADVAAKTLELQQSKIQWLNNARSDFPDLDSVAATVMTPGLCIAFRSNSGEISQRFCGGAQADQAAPPLAFAALYRRLFDPGREAVRQVVSRGIAVGEAVAWIDPAVPTAEAWHDAGRLMAVFMIALPLLCALVYAALARALRPTRQIRDGLERIAAGDLAARLPPFDLAEVSAIGDVFNQLAERLAAALSDRNALTQKLILVQDEERRHLARELHDEFGQSLAAIRALAASARQTAAADCPPLLAECDGIARTATGMMETLRGALFRLRPPDVDELGLAASLEGLVAG</sequence>
<keyword evidence="4" id="KW-0812">Transmembrane</keyword>
<organism evidence="6 7">
    <name type="scientific">Bradyrhizobium elkanii</name>
    <dbReference type="NCBI Taxonomy" id="29448"/>
    <lineage>
        <taxon>Bacteria</taxon>
        <taxon>Pseudomonadati</taxon>
        <taxon>Pseudomonadota</taxon>
        <taxon>Alphaproteobacteria</taxon>
        <taxon>Hyphomicrobiales</taxon>
        <taxon>Nitrobacteraceae</taxon>
        <taxon>Bradyrhizobium</taxon>
    </lineage>
</organism>
<keyword evidence="3" id="KW-0902">Two-component regulatory system</keyword>
<dbReference type="PROSITE" id="PS50885">
    <property type="entry name" value="HAMP"/>
    <property type="match status" value="1"/>
</dbReference>
<evidence type="ECO:0000313" key="6">
    <source>
        <dbReference type="EMBL" id="MBP1297338.1"/>
    </source>
</evidence>
<dbReference type="GO" id="GO:0016020">
    <property type="term" value="C:membrane"/>
    <property type="evidence" value="ECO:0007669"/>
    <property type="project" value="InterPro"/>
</dbReference>
<keyword evidence="1" id="KW-0808">Transferase</keyword>
<evidence type="ECO:0000313" key="7">
    <source>
        <dbReference type="Proteomes" id="UP000673383"/>
    </source>
</evidence>
<reference evidence="6" key="1">
    <citation type="submission" date="2021-02" db="EMBL/GenBank/DDBJ databases">
        <title>Genomic Encyclopedia of Type Strains, Phase IV (KMG-V): Genome sequencing to study the core and pangenomes of soil and plant-associated prokaryotes.</title>
        <authorList>
            <person name="Whitman W."/>
        </authorList>
    </citation>
    <scope>NUCLEOTIDE SEQUENCE</scope>
    <source>
        <strain evidence="6">USDA 406</strain>
    </source>
</reference>
<dbReference type="EMBL" id="JAFICZ010000001">
    <property type="protein sequence ID" value="MBP1297338.1"/>
    <property type="molecule type" value="Genomic_DNA"/>
</dbReference>
<proteinExistence type="predicted"/>
<evidence type="ECO:0000256" key="1">
    <source>
        <dbReference type="ARBA" id="ARBA00022679"/>
    </source>
</evidence>
<dbReference type="GO" id="GO:0046983">
    <property type="term" value="F:protein dimerization activity"/>
    <property type="evidence" value="ECO:0007669"/>
    <property type="project" value="InterPro"/>
</dbReference>